<sequence length="583" mass="64539">MSSPVQHRALHIAEVLRHICGVADNRTLAILARTCRAFQEPAIQTLWRCLTDLIPLVKCFPPDAWMIEGNKMKFARLPLPHEWAVFLKYSKLVRSLGFNSGIVRHPIKLHGSVVDTLCALRPTLVLLPNLRALRLELKGSYLPPILSLLGDEVRTLEIEDWDRHVILEHALQASIALIASKFHYLKTLTIMFDDDSSVVVNDATSAAVSSLVSQSHSLTMFKCTDIPLSPASILHLSELSTLRDLSVRLPDVAAWQSPGAASQPFAFLTTLSLTTTIHAYIPFGKAVLLPHIQRLTLYVVGRPTAQLIPDFFSAIRHQYCPKTLRNLSINPEGVTSEATARQNATVIRPADLRPLLEFSLMKDFDLAMECHHAFDDAFILDVAKAWPHLETFFLCSDDYCVHDTLLSLTALTHLAMYASELVECGLRFDAAGWIRGPLAESGGLPEQSYGELDGRASNCNVSILHVGISPIVYPEHVALFLASVFPALDDIMMGELGDSKHLQRWGELQRYLPMFAHIRENERMRMQHEDDDSAEDAATSNSLSPPMETSGNDVNTNNPQAQLGGDGGASMIVETNAVVMLVH</sequence>
<evidence type="ECO:0000313" key="3">
    <source>
        <dbReference type="Proteomes" id="UP000256964"/>
    </source>
</evidence>
<reference evidence="2 3" key="1">
    <citation type="journal article" date="2018" name="Biotechnol. Biofuels">
        <title>Integrative visual omics of the white-rot fungus Polyporus brumalis exposes the biotechnological potential of its oxidative enzymes for delignifying raw plant biomass.</title>
        <authorList>
            <person name="Miyauchi S."/>
            <person name="Rancon A."/>
            <person name="Drula E."/>
            <person name="Hage H."/>
            <person name="Chaduli D."/>
            <person name="Favel A."/>
            <person name="Grisel S."/>
            <person name="Henrissat B."/>
            <person name="Herpoel-Gimbert I."/>
            <person name="Ruiz-Duenas F.J."/>
            <person name="Chevret D."/>
            <person name="Hainaut M."/>
            <person name="Lin J."/>
            <person name="Wang M."/>
            <person name="Pangilinan J."/>
            <person name="Lipzen A."/>
            <person name="Lesage-Meessen L."/>
            <person name="Navarro D."/>
            <person name="Riley R."/>
            <person name="Grigoriev I.V."/>
            <person name="Zhou S."/>
            <person name="Raouche S."/>
            <person name="Rosso M.N."/>
        </authorList>
    </citation>
    <scope>NUCLEOTIDE SEQUENCE [LARGE SCALE GENOMIC DNA]</scope>
    <source>
        <strain evidence="2 3">BRFM 1820</strain>
    </source>
</reference>
<dbReference type="STRING" id="139420.A0A371DLN5"/>
<dbReference type="InterPro" id="IPR032675">
    <property type="entry name" value="LRR_dom_sf"/>
</dbReference>
<dbReference type="Proteomes" id="UP000256964">
    <property type="component" value="Unassembled WGS sequence"/>
</dbReference>
<dbReference type="Gene3D" id="3.80.10.10">
    <property type="entry name" value="Ribonuclease Inhibitor"/>
    <property type="match status" value="1"/>
</dbReference>
<evidence type="ECO:0000313" key="2">
    <source>
        <dbReference type="EMBL" id="RDX53449.1"/>
    </source>
</evidence>
<accession>A0A371DLN5</accession>
<feature type="compositionally biased region" description="Polar residues" evidence="1">
    <location>
        <begin position="539"/>
        <end position="561"/>
    </location>
</feature>
<feature type="region of interest" description="Disordered" evidence="1">
    <location>
        <begin position="525"/>
        <end position="568"/>
    </location>
</feature>
<dbReference type="AlphaFoldDB" id="A0A371DLN5"/>
<dbReference type="EMBL" id="KZ857387">
    <property type="protein sequence ID" value="RDX53449.1"/>
    <property type="molecule type" value="Genomic_DNA"/>
</dbReference>
<name>A0A371DLN5_9APHY</name>
<keyword evidence="3" id="KW-1185">Reference proteome</keyword>
<evidence type="ECO:0008006" key="4">
    <source>
        <dbReference type="Google" id="ProtNLM"/>
    </source>
</evidence>
<organism evidence="2 3">
    <name type="scientific">Lentinus brumalis</name>
    <dbReference type="NCBI Taxonomy" id="2498619"/>
    <lineage>
        <taxon>Eukaryota</taxon>
        <taxon>Fungi</taxon>
        <taxon>Dikarya</taxon>
        <taxon>Basidiomycota</taxon>
        <taxon>Agaricomycotina</taxon>
        <taxon>Agaricomycetes</taxon>
        <taxon>Polyporales</taxon>
        <taxon>Polyporaceae</taxon>
        <taxon>Lentinus</taxon>
    </lineage>
</organism>
<dbReference type="OrthoDB" id="2804704at2759"/>
<evidence type="ECO:0000256" key="1">
    <source>
        <dbReference type="SAM" id="MobiDB-lite"/>
    </source>
</evidence>
<protein>
    <recommendedName>
        <fullName evidence="4">F-box domain-containing protein</fullName>
    </recommendedName>
</protein>
<gene>
    <name evidence="2" type="ORF">OH76DRAFT_1375742</name>
</gene>
<proteinExistence type="predicted"/>